<proteinExistence type="predicted"/>
<evidence type="ECO:0000256" key="1">
    <source>
        <dbReference type="SAM" id="MobiDB-lite"/>
    </source>
</evidence>
<dbReference type="PANTHER" id="PTHR21724:SF109">
    <property type="entry name" value="SHKT DOMAIN-CONTAINING PROTEIN"/>
    <property type="match status" value="1"/>
</dbReference>
<feature type="compositionally biased region" description="Low complexity" evidence="1">
    <location>
        <begin position="261"/>
        <end position="271"/>
    </location>
</feature>
<dbReference type="PROSITE" id="PS51670">
    <property type="entry name" value="SHKT"/>
    <property type="match status" value="2"/>
</dbReference>
<feature type="compositionally biased region" description="Pro residues" evidence="1">
    <location>
        <begin position="248"/>
        <end position="260"/>
    </location>
</feature>
<gene>
    <name evidence="4" type="ORF">CHYS00102_LOCUS2274</name>
</gene>
<dbReference type="InterPro" id="IPR003582">
    <property type="entry name" value="ShKT_dom"/>
</dbReference>
<dbReference type="PANTHER" id="PTHR21724">
    <property type="entry name" value="SHKT DOMAIN-CONTAINING PROTEIN"/>
    <property type="match status" value="1"/>
</dbReference>
<accession>A0A7S1B540</accession>
<dbReference type="EMBL" id="HBFR01003299">
    <property type="protein sequence ID" value="CAD8875099.1"/>
    <property type="molecule type" value="Transcribed_RNA"/>
</dbReference>
<evidence type="ECO:0000256" key="2">
    <source>
        <dbReference type="SAM" id="SignalP"/>
    </source>
</evidence>
<reference evidence="4" key="1">
    <citation type="submission" date="2021-01" db="EMBL/GenBank/DDBJ databases">
        <authorList>
            <person name="Corre E."/>
            <person name="Pelletier E."/>
            <person name="Niang G."/>
            <person name="Scheremetjew M."/>
            <person name="Finn R."/>
            <person name="Kale V."/>
            <person name="Holt S."/>
            <person name="Cochrane G."/>
            <person name="Meng A."/>
            <person name="Brown T."/>
            <person name="Cohen L."/>
        </authorList>
    </citation>
    <scope>NUCLEOTIDE SEQUENCE</scope>
    <source>
        <strain evidence="4">308</strain>
    </source>
</reference>
<protein>
    <recommendedName>
        <fullName evidence="3">ShKT domain-containing protein</fullName>
    </recommendedName>
</protein>
<feature type="domain" description="ShKT" evidence="3">
    <location>
        <begin position="91"/>
        <end position="127"/>
    </location>
</feature>
<keyword evidence="2" id="KW-0732">Signal</keyword>
<dbReference type="SMART" id="SM00254">
    <property type="entry name" value="ShKT"/>
    <property type="match status" value="4"/>
</dbReference>
<dbReference type="AlphaFoldDB" id="A0A7S1B540"/>
<feature type="chain" id="PRO_5031398102" description="ShKT domain-containing protein" evidence="2">
    <location>
        <begin position="27"/>
        <end position="592"/>
    </location>
</feature>
<evidence type="ECO:0000313" key="4">
    <source>
        <dbReference type="EMBL" id="CAD8875099.1"/>
    </source>
</evidence>
<feature type="signal peptide" evidence="2">
    <location>
        <begin position="1"/>
        <end position="26"/>
    </location>
</feature>
<sequence length="592" mass="66181">MTALIRTPDLQIMVITAFLLIQLTKSIHQNDADENMTHSTFPAIKRRLVRIPENRWRNNGKRKIQNKRHDYITSEKCVDNDGFLDYLQIPCSFHKRTLNCKSLTVIGYSSSMVRDVLANCPKSCGICKTDMPSASPTAPHAAMLKAWKFRADRCVDNPAFRDKIGFLCYQHFWTENCRRLDRVGYSELEINDVLRNCPNSCKVCELWGPSMVPSMIPTKFPIKIPSKSPSSFPTEFPTISRSRRPSVLPSPTPSTHPTFPPSTESPTLSPTKNCRDEADFRDFLGLPCNKHSNNVCQNAEFLMGYPPLRVWELKIRCPFSCGYCTTEFPSLSPSFTPSDSKIPSPVPSFTPTLTLSNFPSNEPSSSPTVFPTLQPTNTCDDNKDFTDRFGLNCLYYQIISDCKTLINIGYSIVELKNAIDSCPLSCGYCVTALPSEIPSAVPTKGLTKTPTPTETPTKLCHDSASFLDSNGLKCKNHSRIVCEKIGILGYKQKEIAEIIKNCPLSCKVCGVTQRPTIVPSISPTALPTSSSTMLPTVSPTSSCRDQKTYRDHNNFSCKKFRTFNCENMSVLGYTLKQVSQLISNCPKSCRYC</sequence>
<organism evidence="4">
    <name type="scientific">Corethron hystrix</name>
    <dbReference type="NCBI Taxonomy" id="216773"/>
    <lineage>
        <taxon>Eukaryota</taxon>
        <taxon>Sar</taxon>
        <taxon>Stramenopiles</taxon>
        <taxon>Ochrophyta</taxon>
        <taxon>Bacillariophyta</taxon>
        <taxon>Coscinodiscophyceae</taxon>
        <taxon>Corethrophycidae</taxon>
        <taxon>Corethrales</taxon>
        <taxon>Corethraceae</taxon>
        <taxon>Corethron</taxon>
    </lineage>
</organism>
<feature type="domain" description="ShKT" evidence="3">
    <location>
        <begin position="557"/>
        <end position="592"/>
    </location>
</feature>
<name>A0A7S1B540_9STRA</name>
<evidence type="ECO:0000259" key="3">
    <source>
        <dbReference type="PROSITE" id="PS51670"/>
    </source>
</evidence>
<feature type="region of interest" description="Disordered" evidence="1">
    <location>
        <begin position="228"/>
        <end position="272"/>
    </location>
</feature>